<dbReference type="AlphaFoldDB" id="A0A8S9QBN2"/>
<dbReference type="Proteomes" id="UP000712600">
    <property type="component" value="Unassembled WGS sequence"/>
</dbReference>
<evidence type="ECO:0000313" key="3">
    <source>
        <dbReference type="Proteomes" id="UP000712600"/>
    </source>
</evidence>
<dbReference type="EMBL" id="QGKX02001290">
    <property type="protein sequence ID" value="KAF3537303.1"/>
    <property type="molecule type" value="Genomic_DNA"/>
</dbReference>
<organism evidence="2 3">
    <name type="scientific">Brassica cretica</name>
    <name type="common">Mustard</name>
    <dbReference type="NCBI Taxonomy" id="69181"/>
    <lineage>
        <taxon>Eukaryota</taxon>
        <taxon>Viridiplantae</taxon>
        <taxon>Streptophyta</taxon>
        <taxon>Embryophyta</taxon>
        <taxon>Tracheophyta</taxon>
        <taxon>Spermatophyta</taxon>
        <taxon>Magnoliopsida</taxon>
        <taxon>eudicotyledons</taxon>
        <taxon>Gunneridae</taxon>
        <taxon>Pentapetalae</taxon>
        <taxon>rosids</taxon>
        <taxon>malvids</taxon>
        <taxon>Brassicales</taxon>
        <taxon>Brassicaceae</taxon>
        <taxon>Brassiceae</taxon>
        <taxon>Brassica</taxon>
    </lineage>
</organism>
<evidence type="ECO:0000313" key="2">
    <source>
        <dbReference type="EMBL" id="KAF3537303.1"/>
    </source>
</evidence>
<feature type="region of interest" description="Disordered" evidence="1">
    <location>
        <begin position="120"/>
        <end position="140"/>
    </location>
</feature>
<evidence type="ECO:0000256" key="1">
    <source>
        <dbReference type="SAM" id="MobiDB-lite"/>
    </source>
</evidence>
<comment type="caution">
    <text evidence="2">The sequence shown here is derived from an EMBL/GenBank/DDBJ whole genome shotgun (WGS) entry which is preliminary data.</text>
</comment>
<sequence>MLSTKNVWPAIPEVCQAIDKNPYKLQTNTCIVVFVLQKDADSSSPALRSCLETKSSLLRRQAFLSSPAVNLLMLPPPLTFFRRQPSSASSIKLLQNTQRFKTEREMTFLYHRHHFSTHHRHHRQACHTGASSHRDYRLEL</sequence>
<name>A0A8S9QBN2_BRACR</name>
<proteinExistence type="predicted"/>
<accession>A0A8S9QBN2</accession>
<reference evidence="2" key="1">
    <citation type="submission" date="2019-12" db="EMBL/GenBank/DDBJ databases">
        <title>Genome sequencing and annotation of Brassica cretica.</title>
        <authorList>
            <person name="Studholme D.J."/>
            <person name="Sarris P."/>
        </authorList>
    </citation>
    <scope>NUCLEOTIDE SEQUENCE</scope>
    <source>
        <strain evidence="2">PFS-109/04</strain>
        <tissue evidence="2">Leaf</tissue>
    </source>
</reference>
<gene>
    <name evidence="2" type="ORF">F2Q69_00024519</name>
</gene>
<protein>
    <submittedName>
        <fullName evidence="2">Uncharacterized protein</fullName>
    </submittedName>
</protein>